<gene>
    <name evidence="3" type="ORF">NC653_021867</name>
    <name evidence="4" type="ORF">NC653_021869</name>
</gene>
<protein>
    <submittedName>
        <fullName evidence="3">Uncharacterized protein</fullName>
    </submittedName>
</protein>
<keyword evidence="1" id="KW-0812">Transmembrane</keyword>
<dbReference type="Proteomes" id="UP001164929">
    <property type="component" value="Chromosome 8"/>
</dbReference>
<keyword evidence="5" id="KW-1185">Reference proteome</keyword>
<keyword evidence="1" id="KW-1133">Transmembrane helix</keyword>
<dbReference type="EMBL" id="JAQIZT010000008">
    <property type="protein sequence ID" value="KAJ6989115.1"/>
    <property type="molecule type" value="Genomic_DNA"/>
</dbReference>
<dbReference type="AlphaFoldDB" id="A0AAD6MQG8"/>
<organism evidence="3 5">
    <name type="scientific">Populus alba x Populus x berolinensis</name>
    <dbReference type="NCBI Taxonomy" id="444605"/>
    <lineage>
        <taxon>Eukaryota</taxon>
        <taxon>Viridiplantae</taxon>
        <taxon>Streptophyta</taxon>
        <taxon>Embryophyta</taxon>
        <taxon>Tracheophyta</taxon>
        <taxon>Spermatophyta</taxon>
        <taxon>Magnoliopsida</taxon>
        <taxon>eudicotyledons</taxon>
        <taxon>Gunneridae</taxon>
        <taxon>Pentapetalae</taxon>
        <taxon>rosids</taxon>
        <taxon>fabids</taxon>
        <taxon>Malpighiales</taxon>
        <taxon>Salicaceae</taxon>
        <taxon>Saliceae</taxon>
        <taxon>Populus</taxon>
    </lineage>
</organism>
<evidence type="ECO:0000256" key="1">
    <source>
        <dbReference type="SAM" id="Phobius"/>
    </source>
</evidence>
<evidence type="ECO:0000313" key="3">
    <source>
        <dbReference type="EMBL" id="KAJ6989115.1"/>
    </source>
</evidence>
<keyword evidence="2" id="KW-0732">Signal</keyword>
<feature type="transmembrane region" description="Helical" evidence="1">
    <location>
        <begin position="56"/>
        <end position="85"/>
    </location>
</feature>
<reference evidence="3" key="1">
    <citation type="journal article" date="2023" name="Mol. Ecol. Resour.">
        <title>Chromosome-level genome assembly of a triploid poplar Populus alba 'Berolinensis'.</title>
        <authorList>
            <person name="Chen S."/>
            <person name="Yu Y."/>
            <person name="Wang X."/>
            <person name="Wang S."/>
            <person name="Zhang T."/>
            <person name="Zhou Y."/>
            <person name="He R."/>
            <person name="Meng N."/>
            <person name="Wang Y."/>
            <person name="Liu W."/>
            <person name="Liu Z."/>
            <person name="Liu J."/>
            <person name="Guo Q."/>
            <person name="Huang H."/>
            <person name="Sederoff R.R."/>
            <person name="Wang G."/>
            <person name="Qu G."/>
            <person name="Chen S."/>
        </authorList>
    </citation>
    <scope>NUCLEOTIDE SEQUENCE</scope>
    <source>
        <strain evidence="3">SC-2020</strain>
    </source>
</reference>
<keyword evidence="1" id="KW-0472">Membrane</keyword>
<accession>A0AAD6MQG8</accession>
<name>A0AAD6MQG8_9ROSI</name>
<comment type="caution">
    <text evidence="3">The sequence shown here is derived from an EMBL/GenBank/DDBJ whole genome shotgun (WGS) entry which is preliminary data.</text>
</comment>
<feature type="signal peptide" evidence="2">
    <location>
        <begin position="1"/>
        <end position="18"/>
    </location>
</feature>
<evidence type="ECO:0000256" key="2">
    <source>
        <dbReference type="SAM" id="SignalP"/>
    </source>
</evidence>
<feature type="chain" id="PRO_5042441578" evidence="2">
    <location>
        <begin position="19"/>
        <end position="88"/>
    </location>
</feature>
<sequence>MFCYFMLPSLGFLGCFQCSIEEGPIKNWQGPNPCSVLLSKSLYRHVVKYMCTYINIWWWFLTLCCILCLCKIPAFPAWSNFFIVLDMI</sequence>
<proteinExistence type="predicted"/>
<evidence type="ECO:0000313" key="5">
    <source>
        <dbReference type="Proteomes" id="UP001164929"/>
    </source>
</evidence>
<dbReference type="EMBL" id="JAQIZT010000008">
    <property type="protein sequence ID" value="KAJ6989117.1"/>
    <property type="molecule type" value="Genomic_DNA"/>
</dbReference>
<evidence type="ECO:0000313" key="4">
    <source>
        <dbReference type="EMBL" id="KAJ6989117.1"/>
    </source>
</evidence>